<comment type="caution">
    <text evidence="2">The sequence shown here is derived from an EMBL/GenBank/DDBJ whole genome shotgun (WGS) entry which is preliminary data.</text>
</comment>
<dbReference type="PROSITE" id="PS51257">
    <property type="entry name" value="PROKAR_LIPOPROTEIN"/>
    <property type="match status" value="1"/>
</dbReference>
<dbReference type="PATRIC" id="fig|1408103.3.peg.3846"/>
<protein>
    <recommendedName>
        <fullName evidence="4">DUF3221 domain-containing protein</fullName>
    </recommendedName>
</protein>
<evidence type="ECO:0000313" key="3">
    <source>
        <dbReference type="Proteomes" id="UP000034166"/>
    </source>
</evidence>
<reference evidence="2 3" key="1">
    <citation type="submission" date="2015-04" db="EMBL/GenBank/DDBJ databases">
        <title>Taxonomic description and genome sequence of Bacillus campisalis sp. nov., a novel member of the genus Bacillus isolated from solar saltern.</title>
        <authorList>
            <person name="Mathan Kumar R."/>
            <person name="Kaur G."/>
            <person name="Kumar A."/>
            <person name="Singh N.K."/>
            <person name="Kaur N."/>
            <person name="Kumar N."/>
            <person name="Mayilraj S."/>
        </authorList>
    </citation>
    <scope>NUCLEOTIDE SEQUENCE [LARGE SCALE GENOMIC DNA]</scope>
    <source>
        <strain evidence="2 3">SA2-6</strain>
    </source>
</reference>
<evidence type="ECO:0000256" key="1">
    <source>
        <dbReference type="SAM" id="SignalP"/>
    </source>
</evidence>
<feature type="chain" id="PRO_5038331459" description="DUF3221 domain-containing protein" evidence="1">
    <location>
        <begin position="21"/>
        <end position="117"/>
    </location>
</feature>
<evidence type="ECO:0000313" key="2">
    <source>
        <dbReference type="EMBL" id="KKK36817.1"/>
    </source>
</evidence>
<dbReference type="Gene3D" id="2.40.50.140">
    <property type="entry name" value="Nucleic acid-binding proteins"/>
    <property type="match status" value="1"/>
</dbReference>
<dbReference type="EMBL" id="LAYY01000022">
    <property type="protein sequence ID" value="KKK36817.1"/>
    <property type="molecule type" value="Genomic_DNA"/>
</dbReference>
<dbReference type="RefSeq" id="WP_046525019.1">
    <property type="nucleotide sequence ID" value="NZ_LAYY01000022.1"/>
</dbReference>
<organism evidence="2 3">
    <name type="scientific">Mesobacillus campisalis</name>
    <dbReference type="NCBI Taxonomy" id="1408103"/>
    <lineage>
        <taxon>Bacteria</taxon>
        <taxon>Bacillati</taxon>
        <taxon>Bacillota</taxon>
        <taxon>Bacilli</taxon>
        <taxon>Bacillales</taxon>
        <taxon>Bacillaceae</taxon>
        <taxon>Mesobacillus</taxon>
    </lineage>
</organism>
<gene>
    <name evidence="2" type="ORF">WQ57_17305</name>
</gene>
<dbReference type="InterPro" id="IPR012340">
    <property type="entry name" value="NA-bd_OB-fold"/>
</dbReference>
<name>A0A0M2SV31_9BACI</name>
<keyword evidence="3" id="KW-1185">Reference proteome</keyword>
<proteinExistence type="predicted"/>
<sequence length="117" mass="13040">MKRAAALWIMVFLFPSLIGCSLNEDTSETEGYIIYVEKGQILLAENLTESQYNEIKDIPIDDLISQSMVPGLIYLSYSLAERFEKGDKVSAVLTGEVAESYPAQAKAKKIEKLQAMD</sequence>
<dbReference type="OrthoDB" id="2625519at2"/>
<dbReference type="InterPro" id="IPR021598">
    <property type="entry name" value="DUF3221"/>
</dbReference>
<dbReference type="Pfam" id="PF11518">
    <property type="entry name" value="DUF3221"/>
    <property type="match status" value="1"/>
</dbReference>
<accession>A0A0M2SV31</accession>
<keyword evidence="1" id="KW-0732">Signal</keyword>
<dbReference type="AlphaFoldDB" id="A0A0M2SV31"/>
<dbReference type="Proteomes" id="UP000034166">
    <property type="component" value="Unassembled WGS sequence"/>
</dbReference>
<feature type="signal peptide" evidence="1">
    <location>
        <begin position="1"/>
        <end position="20"/>
    </location>
</feature>
<evidence type="ECO:0008006" key="4">
    <source>
        <dbReference type="Google" id="ProtNLM"/>
    </source>
</evidence>